<organism evidence="2 3">
    <name type="scientific">Babesia duncani</name>
    <dbReference type="NCBI Taxonomy" id="323732"/>
    <lineage>
        <taxon>Eukaryota</taxon>
        <taxon>Sar</taxon>
        <taxon>Alveolata</taxon>
        <taxon>Apicomplexa</taxon>
        <taxon>Aconoidasida</taxon>
        <taxon>Piroplasmida</taxon>
        <taxon>Babesiidae</taxon>
        <taxon>Babesia</taxon>
    </lineage>
</organism>
<dbReference type="PANTHER" id="PTHR11158">
    <property type="entry name" value="MSF1/PX19 RELATED"/>
    <property type="match status" value="1"/>
</dbReference>
<feature type="domain" description="PRELI/MSF1" evidence="1">
    <location>
        <begin position="1"/>
        <end position="171"/>
    </location>
</feature>
<proteinExistence type="predicted"/>
<dbReference type="AlphaFoldDB" id="A0AAD9PJP0"/>
<name>A0AAD9PJP0_9APIC</name>
<evidence type="ECO:0000259" key="1">
    <source>
        <dbReference type="PROSITE" id="PS50904"/>
    </source>
</evidence>
<dbReference type="InterPro" id="IPR006797">
    <property type="entry name" value="PRELI/MSF1_dom"/>
</dbReference>
<dbReference type="Pfam" id="PF04707">
    <property type="entry name" value="PRELI"/>
    <property type="match status" value="1"/>
</dbReference>
<dbReference type="Proteomes" id="UP001214638">
    <property type="component" value="Unassembled WGS sequence"/>
</dbReference>
<dbReference type="RefSeq" id="XP_067802925.1">
    <property type="nucleotide sequence ID" value="XM_067947703.1"/>
</dbReference>
<dbReference type="PROSITE" id="PS50904">
    <property type="entry name" value="PRELI_MSF1"/>
    <property type="match status" value="1"/>
</dbReference>
<dbReference type="KEGG" id="bdw:94336980"/>
<evidence type="ECO:0000313" key="3">
    <source>
        <dbReference type="Proteomes" id="UP001214638"/>
    </source>
</evidence>
<comment type="caution">
    <text evidence="2">The sequence shown here is derived from an EMBL/GenBank/DDBJ whole genome shotgun (WGS) entry which is preliminary data.</text>
</comment>
<protein>
    <submittedName>
        <fullName evidence="2">Bifunctional PRELI-MSF1 domain/Slowmo-Ups family</fullName>
    </submittedName>
</protein>
<accession>A0AAD9PJP0</accession>
<dbReference type="InterPro" id="IPR037365">
    <property type="entry name" value="Slowmo/Ups"/>
</dbReference>
<reference evidence="2" key="1">
    <citation type="journal article" date="2023" name="Nat. Microbiol.">
        <title>Babesia duncani multi-omics identifies virulence factors and drug targets.</title>
        <authorList>
            <person name="Singh P."/>
            <person name="Lonardi S."/>
            <person name="Liang Q."/>
            <person name="Vydyam P."/>
            <person name="Khabirova E."/>
            <person name="Fang T."/>
            <person name="Gihaz S."/>
            <person name="Thekkiniath J."/>
            <person name="Munshi M."/>
            <person name="Abel S."/>
            <person name="Ciampossin L."/>
            <person name="Batugedara G."/>
            <person name="Gupta M."/>
            <person name="Lu X.M."/>
            <person name="Lenz T."/>
            <person name="Chakravarty S."/>
            <person name="Cornillot E."/>
            <person name="Hu Y."/>
            <person name="Ma W."/>
            <person name="Gonzalez L.M."/>
            <person name="Sanchez S."/>
            <person name="Estrada K."/>
            <person name="Sanchez-Flores A."/>
            <person name="Montero E."/>
            <person name="Harb O.S."/>
            <person name="Le Roch K.G."/>
            <person name="Mamoun C.B."/>
        </authorList>
    </citation>
    <scope>NUCLEOTIDE SEQUENCE</scope>
    <source>
        <strain evidence="2">WA1</strain>
    </source>
</reference>
<dbReference type="EMBL" id="JALLKP010000003">
    <property type="protein sequence ID" value="KAK2196083.1"/>
    <property type="molecule type" value="Genomic_DNA"/>
</dbReference>
<sequence>MVIHTTSHLFKFGWETIASALWHMYPTKAFPHVKETFMIDHRIIPEKEQLVVRRLGRVSDDLPTIAHPFIGEVIEYFVLEETVVDRKLQKLDVTVKGLTKTEYYSFLKTCTFQRDTRDTTAFKGVQEFEIMGFGPFNSTLNSLAARKIADFYSKNRDVCAMHEAIGHYINHNSNRKNTFGNTAS</sequence>
<gene>
    <name evidence="2" type="ORF">BdWA1_002683</name>
</gene>
<dbReference type="GO" id="GO:0005758">
    <property type="term" value="C:mitochondrial intermembrane space"/>
    <property type="evidence" value="ECO:0007669"/>
    <property type="project" value="InterPro"/>
</dbReference>
<keyword evidence="3" id="KW-1185">Reference proteome</keyword>
<evidence type="ECO:0000313" key="2">
    <source>
        <dbReference type="EMBL" id="KAK2196083.1"/>
    </source>
</evidence>
<dbReference type="GeneID" id="94336980"/>